<protein>
    <submittedName>
        <fullName evidence="1">Penicillin amidase, putative</fullName>
    </submittedName>
</protein>
<evidence type="ECO:0000313" key="1">
    <source>
        <dbReference type="EMBL" id="GBE60208.1"/>
    </source>
</evidence>
<accession>A0A2H6KB43</accession>
<proteinExistence type="predicted"/>
<dbReference type="OrthoDB" id="10546643at2759"/>
<evidence type="ECO:0000313" key="2">
    <source>
        <dbReference type="Proteomes" id="UP000236319"/>
    </source>
</evidence>
<sequence>MAAVAGAKADGALLNGIEVGLGDLSSLNEVLDRQAVDLDVVDQRDHGVTVATNAPAVDVSGVDVQLVGNVVAHTGRVQESSHTDNLVLGESSGLEEHLDHDVERVGDANDESVGGVLLDVLTDGGHDLAVRANEVVTAPLIVLLVRQPGQTGGNDAHVTVGNVFVLGGANDPLGGVVDGVGMHDVKGLGGTKSCKSIRGATT</sequence>
<reference evidence="1 2" key="1">
    <citation type="journal article" date="2017" name="BMC Genomics">
        <title>Whole-genome assembly of Babesia ovata and comparative genomics between closely related pathogens.</title>
        <authorList>
            <person name="Yamagishi J."/>
            <person name="Asada M."/>
            <person name="Hakimi H."/>
            <person name="Tanaka T.Q."/>
            <person name="Sugimoto C."/>
            <person name="Kawazu S."/>
        </authorList>
    </citation>
    <scope>NUCLEOTIDE SEQUENCE [LARGE SCALE GENOMIC DNA]</scope>
    <source>
        <strain evidence="1 2">Miyake</strain>
    </source>
</reference>
<dbReference type="Proteomes" id="UP000236319">
    <property type="component" value="Unassembled WGS sequence"/>
</dbReference>
<dbReference type="AlphaFoldDB" id="A0A2H6KB43"/>
<dbReference type="EMBL" id="BDSA01000002">
    <property type="protein sequence ID" value="GBE60208.1"/>
    <property type="molecule type" value="Genomic_DNA"/>
</dbReference>
<keyword evidence="2" id="KW-1185">Reference proteome</keyword>
<dbReference type="RefSeq" id="XP_028866451.1">
    <property type="nucleotide sequence ID" value="XM_029010618.1"/>
</dbReference>
<dbReference type="VEuPathDB" id="PiroplasmaDB:BOVATA_017010"/>
<comment type="caution">
    <text evidence="1">The sequence shown here is derived from an EMBL/GenBank/DDBJ whole genome shotgun (WGS) entry which is preliminary data.</text>
</comment>
<gene>
    <name evidence="1" type="ORF">BOVATA_017010</name>
</gene>
<organism evidence="1 2">
    <name type="scientific">Babesia ovata</name>
    <dbReference type="NCBI Taxonomy" id="189622"/>
    <lineage>
        <taxon>Eukaryota</taxon>
        <taxon>Sar</taxon>
        <taxon>Alveolata</taxon>
        <taxon>Apicomplexa</taxon>
        <taxon>Aconoidasida</taxon>
        <taxon>Piroplasmida</taxon>
        <taxon>Babesiidae</taxon>
        <taxon>Babesia</taxon>
    </lineage>
</organism>
<dbReference type="GeneID" id="39873978"/>
<name>A0A2H6KB43_9APIC</name>